<keyword evidence="3" id="KW-1185">Reference proteome</keyword>
<dbReference type="InterPro" id="IPR018968">
    <property type="entry name" value="Phasin"/>
</dbReference>
<protein>
    <submittedName>
        <fullName evidence="2">Phasin family protein</fullName>
    </submittedName>
</protein>
<dbReference type="EMBL" id="JABBXD010000008">
    <property type="protein sequence ID" value="MBD3586868.1"/>
    <property type="molecule type" value="Genomic_DNA"/>
</dbReference>
<reference evidence="2 3" key="1">
    <citation type="submission" date="2020-04" db="EMBL/GenBank/DDBJ databases">
        <title>Salinimonas sp. HHU 13199.</title>
        <authorList>
            <person name="Cui X."/>
            <person name="Zhang D."/>
        </authorList>
    </citation>
    <scope>NUCLEOTIDE SEQUENCE [LARGE SCALE GENOMIC DNA]</scope>
    <source>
        <strain evidence="2 3">HHU 13199</strain>
    </source>
</reference>
<evidence type="ECO:0000313" key="3">
    <source>
        <dbReference type="Proteomes" id="UP000624419"/>
    </source>
</evidence>
<dbReference type="RefSeq" id="WP_191026061.1">
    <property type="nucleotide sequence ID" value="NZ_JABBXD010000008.1"/>
</dbReference>
<proteinExistence type="predicted"/>
<accession>A0ABR8LMS0</accession>
<name>A0ABR8LMS0_9ALTE</name>
<dbReference type="InterPro" id="IPR010127">
    <property type="entry name" value="Phasin_subfam-1"/>
</dbReference>
<comment type="caution">
    <text evidence="2">The sequence shown here is derived from an EMBL/GenBank/DDBJ whole genome shotgun (WGS) entry which is preliminary data.</text>
</comment>
<dbReference type="Proteomes" id="UP000624419">
    <property type="component" value="Unassembled WGS sequence"/>
</dbReference>
<dbReference type="NCBIfam" id="TIGR01841">
    <property type="entry name" value="phasin"/>
    <property type="match status" value="1"/>
</dbReference>
<sequence length="115" mass="12931">MFEQMNEQFKTAMKPMTDLASLNMNTMQSLAEKQSELYSTMMSESMNYVEQVSGKKDLMAVAETQKAYLETMQEKMSETAKSSYSIMSEAQQKAGEMFKGMSDSMTSSFSAATKK</sequence>
<evidence type="ECO:0000259" key="1">
    <source>
        <dbReference type="Pfam" id="PF09361"/>
    </source>
</evidence>
<dbReference type="Pfam" id="PF09361">
    <property type="entry name" value="Phasin_2"/>
    <property type="match status" value="1"/>
</dbReference>
<organism evidence="2 3">
    <name type="scientific">Salinimonas profundi</name>
    <dbReference type="NCBI Taxonomy" id="2729140"/>
    <lineage>
        <taxon>Bacteria</taxon>
        <taxon>Pseudomonadati</taxon>
        <taxon>Pseudomonadota</taxon>
        <taxon>Gammaproteobacteria</taxon>
        <taxon>Alteromonadales</taxon>
        <taxon>Alteromonadaceae</taxon>
        <taxon>Alteromonas/Salinimonas group</taxon>
        <taxon>Salinimonas</taxon>
    </lineage>
</organism>
<evidence type="ECO:0000313" key="2">
    <source>
        <dbReference type="EMBL" id="MBD3586868.1"/>
    </source>
</evidence>
<feature type="domain" description="Phasin" evidence="1">
    <location>
        <begin position="3"/>
        <end position="99"/>
    </location>
</feature>
<gene>
    <name evidence="2" type="ORF">HHX48_14070</name>
</gene>